<comment type="caution">
    <text evidence="2">The sequence shown here is derived from an EMBL/GenBank/DDBJ whole genome shotgun (WGS) entry which is preliminary data.</text>
</comment>
<evidence type="ECO:0000256" key="1">
    <source>
        <dbReference type="SAM" id="MobiDB-lite"/>
    </source>
</evidence>
<keyword evidence="3" id="KW-1185">Reference proteome</keyword>
<name>A0A9Q0XWX5_9SAUR</name>
<organism evidence="2 3">
    <name type="scientific">Phrynocephalus forsythii</name>
    <dbReference type="NCBI Taxonomy" id="171643"/>
    <lineage>
        <taxon>Eukaryota</taxon>
        <taxon>Metazoa</taxon>
        <taxon>Chordata</taxon>
        <taxon>Craniata</taxon>
        <taxon>Vertebrata</taxon>
        <taxon>Euteleostomi</taxon>
        <taxon>Lepidosauria</taxon>
        <taxon>Squamata</taxon>
        <taxon>Bifurcata</taxon>
        <taxon>Unidentata</taxon>
        <taxon>Episquamata</taxon>
        <taxon>Toxicofera</taxon>
        <taxon>Iguania</taxon>
        <taxon>Acrodonta</taxon>
        <taxon>Agamidae</taxon>
        <taxon>Agaminae</taxon>
        <taxon>Phrynocephalus</taxon>
    </lineage>
</organism>
<dbReference type="AlphaFoldDB" id="A0A9Q0XWX5"/>
<evidence type="ECO:0000313" key="3">
    <source>
        <dbReference type="Proteomes" id="UP001142489"/>
    </source>
</evidence>
<proteinExistence type="predicted"/>
<dbReference type="Proteomes" id="UP001142489">
    <property type="component" value="Unassembled WGS sequence"/>
</dbReference>
<sequence>MDSLYKHLNTPAPGPKGNHTEEKTGSQGLQGLESEETRIIYTQLHDQCFLSAQSNQNIFKKLDFLKQQLADIKATLQCIADLIKLGILKAAPPSNPQDTEQDGPQAEKEMVILTVDELPENTLEESYPQHSPATTACGKNTQIENSQRTATLDIESTLAVTSAANSLYHITIYNWLLKKPN</sequence>
<evidence type="ECO:0000313" key="2">
    <source>
        <dbReference type="EMBL" id="KAJ7332373.1"/>
    </source>
</evidence>
<dbReference type="EMBL" id="JAPFRF010000005">
    <property type="protein sequence ID" value="KAJ7332373.1"/>
    <property type="molecule type" value="Genomic_DNA"/>
</dbReference>
<feature type="region of interest" description="Disordered" evidence="1">
    <location>
        <begin position="1"/>
        <end position="30"/>
    </location>
</feature>
<feature type="non-terminal residue" evidence="2">
    <location>
        <position position="181"/>
    </location>
</feature>
<protein>
    <submittedName>
        <fullName evidence="2">Uncharacterized protein</fullName>
    </submittedName>
</protein>
<gene>
    <name evidence="2" type="ORF">JRQ81_014553</name>
</gene>
<reference evidence="2" key="1">
    <citation type="journal article" date="2023" name="DNA Res.">
        <title>Chromosome-level genome assembly of Phrynocephalus forsythii using third-generation DNA sequencing and Hi-C analysis.</title>
        <authorList>
            <person name="Qi Y."/>
            <person name="Zhao W."/>
            <person name="Zhao Y."/>
            <person name="Niu C."/>
            <person name="Cao S."/>
            <person name="Zhang Y."/>
        </authorList>
    </citation>
    <scope>NUCLEOTIDE SEQUENCE</scope>
    <source>
        <tissue evidence="2">Muscle</tissue>
    </source>
</reference>
<accession>A0A9Q0XWX5</accession>